<dbReference type="Gene3D" id="3.90.1340.10">
    <property type="entry name" value="Phage tail collar domain"/>
    <property type="match status" value="1"/>
</dbReference>
<dbReference type="KEGG" id="bhc:JFL75_04055"/>
<dbReference type="AlphaFoldDB" id="A0A7T8BBJ3"/>
<gene>
    <name evidence="1" type="ORF">JFL75_04055</name>
</gene>
<keyword evidence="2" id="KW-1185">Reference proteome</keyword>
<evidence type="ECO:0000313" key="2">
    <source>
        <dbReference type="Proteomes" id="UP000595917"/>
    </source>
</evidence>
<dbReference type="EMBL" id="CP067089">
    <property type="protein sequence ID" value="QQO10100.1"/>
    <property type="molecule type" value="Genomic_DNA"/>
</dbReference>
<dbReference type="RefSeq" id="WP_215627404.1">
    <property type="nucleotide sequence ID" value="NZ_CP067089.2"/>
</dbReference>
<protein>
    <submittedName>
        <fullName evidence="1">Uncharacterized protein</fullName>
    </submittedName>
</protein>
<name>A0A7T8BBJ3_9SPIR</name>
<sequence length="260" mass="29157">MEVHHNIAMVFQRQRPAVVSENSETTVIEADATVVLDGPVSELRLGSGAFTGCRLVLINNTNHSVSLLGNDQVTEIKPYKMLELFWFGSRSTWASMYDFENQVTVPLGTVITCSDRKNKSGYLYANGSAFFPELYPEFYELWKTYKLGYDHFGMPRLPDLRGVVFRMADDGIGFSTQQKVFQFEPDAIRNITGQFDAQGYDAWKSDYGAFVVAAYGYVDGGTSGSGSFARDRRFDASRVVPVAHENRVKSKAVYPFIKVL</sequence>
<evidence type="ECO:0000313" key="1">
    <source>
        <dbReference type="EMBL" id="QQO10100.1"/>
    </source>
</evidence>
<dbReference type="Proteomes" id="UP000595917">
    <property type="component" value="Chromosome"/>
</dbReference>
<proteinExistence type="predicted"/>
<reference evidence="1" key="1">
    <citation type="submission" date="2021-01" db="EMBL/GenBank/DDBJ databases">
        <title>Description of Breznakiella homolactica.</title>
        <authorList>
            <person name="Song Y."/>
            <person name="Brune A."/>
        </authorList>
    </citation>
    <scope>NUCLEOTIDE SEQUENCE</scope>
    <source>
        <strain evidence="1">RmG30</strain>
    </source>
</reference>
<dbReference type="SUPFAM" id="SSF88874">
    <property type="entry name" value="Receptor-binding domain of short tail fibre protein gp12"/>
    <property type="match status" value="1"/>
</dbReference>
<organism evidence="1 2">
    <name type="scientific">Breznakiella homolactica</name>
    <dbReference type="NCBI Taxonomy" id="2798577"/>
    <lineage>
        <taxon>Bacteria</taxon>
        <taxon>Pseudomonadati</taxon>
        <taxon>Spirochaetota</taxon>
        <taxon>Spirochaetia</taxon>
        <taxon>Spirochaetales</taxon>
        <taxon>Breznakiellaceae</taxon>
        <taxon>Breznakiella</taxon>
    </lineage>
</organism>
<dbReference type="InterPro" id="IPR037053">
    <property type="entry name" value="Phage_tail_collar_dom_sf"/>
</dbReference>
<accession>A0A7T8BBJ3</accession>